<proteinExistence type="predicted"/>
<reference evidence="1 2" key="1">
    <citation type="journal article" date="2010" name="Proc. Natl. Acad. Sci. U.S.A.">
        <title>Insights into evolution of multicellular fungi from the assembled chromosomes of the mushroom Coprinopsis cinerea (Coprinus cinereus).</title>
        <authorList>
            <person name="Stajich J.E."/>
            <person name="Wilke S.K."/>
            <person name="Ahren D."/>
            <person name="Au C.H."/>
            <person name="Birren B.W."/>
            <person name="Borodovsky M."/>
            <person name="Burns C."/>
            <person name="Canback B."/>
            <person name="Casselton L.A."/>
            <person name="Cheng C.K."/>
            <person name="Deng J."/>
            <person name="Dietrich F.S."/>
            <person name="Fargo D.C."/>
            <person name="Farman M.L."/>
            <person name="Gathman A.C."/>
            <person name="Goldberg J."/>
            <person name="Guigo R."/>
            <person name="Hoegger P.J."/>
            <person name="Hooker J.B."/>
            <person name="Huggins A."/>
            <person name="James T.Y."/>
            <person name="Kamada T."/>
            <person name="Kilaru S."/>
            <person name="Kodira C."/>
            <person name="Kues U."/>
            <person name="Kupfer D."/>
            <person name="Kwan H.S."/>
            <person name="Lomsadze A."/>
            <person name="Li W."/>
            <person name="Lilly W.W."/>
            <person name="Ma L.J."/>
            <person name="Mackey A.J."/>
            <person name="Manning G."/>
            <person name="Martin F."/>
            <person name="Muraguchi H."/>
            <person name="Natvig D.O."/>
            <person name="Palmerini H."/>
            <person name="Ramesh M.A."/>
            <person name="Rehmeyer C.J."/>
            <person name="Roe B.A."/>
            <person name="Shenoy N."/>
            <person name="Stanke M."/>
            <person name="Ter-Hovhannisyan V."/>
            <person name="Tunlid A."/>
            <person name="Velagapudi R."/>
            <person name="Vision T.J."/>
            <person name="Zeng Q."/>
            <person name="Zolan M.E."/>
            <person name="Pukkila P.J."/>
        </authorList>
    </citation>
    <scope>NUCLEOTIDE SEQUENCE [LARGE SCALE GENOMIC DNA]</scope>
    <source>
        <strain evidence="2">Okayama-7 / 130 / ATCC MYA-4618 / FGSC 9003</strain>
    </source>
</reference>
<evidence type="ECO:0000313" key="1">
    <source>
        <dbReference type="EMBL" id="EFI26678.1"/>
    </source>
</evidence>
<keyword evidence="2" id="KW-1185">Reference proteome</keyword>
<organism evidence="1 2">
    <name type="scientific">Coprinopsis cinerea (strain Okayama-7 / 130 / ATCC MYA-4618 / FGSC 9003)</name>
    <name type="common">Inky cap fungus</name>
    <name type="synonym">Hormographiella aspergillata</name>
    <dbReference type="NCBI Taxonomy" id="240176"/>
    <lineage>
        <taxon>Eukaryota</taxon>
        <taxon>Fungi</taxon>
        <taxon>Dikarya</taxon>
        <taxon>Basidiomycota</taxon>
        <taxon>Agaricomycotina</taxon>
        <taxon>Agaricomycetes</taxon>
        <taxon>Agaricomycetidae</taxon>
        <taxon>Agaricales</taxon>
        <taxon>Agaricineae</taxon>
        <taxon>Psathyrellaceae</taxon>
        <taxon>Coprinopsis</taxon>
    </lineage>
</organism>
<dbReference type="HOGENOM" id="CLU_2399584_0_0_1"/>
<protein>
    <submittedName>
        <fullName evidence="1">Uncharacterized protein</fullName>
    </submittedName>
</protein>
<dbReference type="AlphaFoldDB" id="D6RQV1"/>
<dbReference type="InParanoid" id="D6RQV1"/>
<name>D6RQV1_COPC7</name>
<accession>D6RQV1</accession>
<dbReference type="KEGG" id="cci:CC1G_15449"/>
<dbReference type="VEuPathDB" id="FungiDB:CC1G_15449"/>
<evidence type="ECO:0000313" key="2">
    <source>
        <dbReference type="Proteomes" id="UP000001861"/>
    </source>
</evidence>
<gene>
    <name evidence="1" type="ORF">CC1G_15449</name>
</gene>
<sequence>MTNQPISHHRTSHTLIPLYFEFSLLESHAFALCIPPHYHEFVLWSHLHWAFILEISYTVRIWFGFELACQCVAIVCTCTVYRSSTSSGIWIDD</sequence>
<dbReference type="RefSeq" id="XP_002910172.1">
    <property type="nucleotide sequence ID" value="XM_002910126.1"/>
</dbReference>
<comment type="caution">
    <text evidence="1">The sequence shown here is derived from an EMBL/GenBank/DDBJ whole genome shotgun (WGS) entry which is preliminary data.</text>
</comment>
<dbReference type="EMBL" id="AACS02000012">
    <property type="protein sequence ID" value="EFI26678.1"/>
    <property type="molecule type" value="Genomic_DNA"/>
</dbReference>
<dbReference type="Proteomes" id="UP000001861">
    <property type="component" value="Unassembled WGS sequence"/>
</dbReference>
<dbReference type="GeneID" id="9380034"/>